<feature type="region of interest" description="Disordered" evidence="1">
    <location>
        <begin position="80"/>
        <end position="106"/>
    </location>
</feature>
<feature type="region of interest" description="Disordered" evidence="1">
    <location>
        <begin position="140"/>
        <end position="161"/>
    </location>
</feature>
<organism evidence="2 4">
    <name type="scientific">Mycena metata</name>
    <dbReference type="NCBI Taxonomy" id="1033252"/>
    <lineage>
        <taxon>Eukaryota</taxon>
        <taxon>Fungi</taxon>
        <taxon>Dikarya</taxon>
        <taxon>Basidiomycota</taxon>
        <taxon>Agaricomycotina</taxon>
        <taxon>Agaricomycetes</taxon>
        <taxon>Agaricomycetidae</taxon>
        <taxon>Agaricales</taxon>
        <taxon>Marasmiineae</taxon>
        <taxon>Mycenaceae</taxon>
        <taxon>Mycena</taxon>
    </lineage>
</organism>
<feature type="region of interest" description="Disordered" evidence="1">
    <location>
        <begin position="1"/>
        <end position="20"/>
    </location>
</feature>
<dbReference type="EMBL" id="JARKIB010000076">
    <property type="protein sequence ID" value="KAJ7747526.1"/>
    <property type="molecule type" value="Genomic_DNA"/>
</dbReference>
<dbReference type="AlphaFoldDB" id="A0AAD7ME03"/>
<keyword evidence="4" id="KW-1185">Reference proteome</keyword>
<evidence type="ECO:0000313" key="4">
    <source>
        <dbReference type="Proteomes" id="UP001215598"/>
    </source>
</evidence>
<evidence type="ECO:0000256" key="1">
    <source>
        <dbReference type="SAM" id="MobiDB-lite"/>
    </source>
</evidence>
<comment type="caution">
    <text evidence="2">The sequence shown here is derived from an EMBL/GenBank/DDBJ whole genome shotgun (WGS) entry which is preliminary data.</text>
</comment>
<sequence>MDFYGHTPGAGPSNPQPQLTPQQYTMALQMFQSTSHMPLAPPNYFPHPTPFTPPVIDPALLPTNTDDRITALERELAEMKAEKNATSHDQEPASKRRKKSKTTSPYILKDVKNLSKKQTAVRKSLMRLIKLELSTLTGRIHSDSASESESDSGSPSRPSVVPAMSFDFSSNVDAAQNLKILTRAADLIYQEQYDSTKTTFSLPHKNVSFTHADLIEFGKTSFRNWKRVYKAENDDTAAANRRKQASKGRQLMRRKELKQGRLGAVKEYKSKYKRDPSCILETDWMTDEISAPDTDNENKRKAHRNLLTAAAKLDGDTIDDPVWEILHPAFQSIECSKIKRDLDSIKKKAKEERKKRPRVTVRRIDLGNTHSRIPVGTLWPFMVGLDWYKATIEGNRDLEDEFSMYTQNPKGFGDEGYSADNEEE</sequence>
<name>A0AAD7ME03_9AGAR</name>
<accession>A0AAD7ME03</accession>
<evidence type="ECO:0000313" key="2">
    <source>
        <dbReference type="EMBL" id="KAJ7712855.1"/>
    </source>
</evidence>
<protein>
    <submittedName>
        <fullName evidence="2">Uncharacterized protein</fullName>
    </submittedName>
</protein>
<dbReference type="Proteomes" id="UP001215598">
    <property type="component" value="Unassembled WGS sequence"/>
</dbReference>
<reference evidence="2" key="1">
    <citation type="submission" date="2023-03" db="EMBL/GenBank/DDBJ databases">
        <title>Massive genome expansion in bonnet fungi (Mycena s.s.) driven by repeated elements and novel gene families across ecological guilds.</title>
        <authorList>
            <consortium name="Lawrence Berkeley National Laboratory"/>
            <person name="Harder C.B."/>
            <person name="Miyauchi S."/>
            <person name="Viragh M."/>
            <person name="Kuo A."/>
            <person name="Thoen E."/>
            <person name="Andreopoulos B."/>
            <person name="Lu D."/>
            <person name="Skrede I."/>
            <person name="Drula E."/>
            <person name="Henrissat B."/>
            <person name="Morin E."/>
            <person name="Kohler A."/>
            <person name="Barry K."/>
            <person name="LaButti K."/>
            <person name="Morin E."/>
            <person name="Salamov A."/>
            <person name="Lipzen A."/>
            <person name="Mereny Z."/>
            <person name="Hegedus B."/>
            <person name="Baldrian P."/>
            <person name="Stursova M."/>
            <person name="Weitz H."/>
            <person name="Taylor A."/>
            <person name="Grigoriev I.V."/>
            <person name="Nagy L.G."/>
            <person name="Martin F."/>
            <person name="Kauserud H."/>
        </authorList>
    </citation>
    <scope>NUCLEOTIDE SEQUENCE</scope>
    <source>
        <strain evidence="2">CBHHK182m</strain>
    </source>
</reference>
<dbReference type="EMBL" id="JARKIB010000356">
    <property type="protein sequence ID" value="KAJ7712855.1"/>
    <property type="molecule type" value="Genomic_DNA"/>
</dbReference>
<proteinExistence type="predicted"/>
<feature type="compositionally biased region" description="Basic and acidic residues" evidence="1">
    <location>
        <begin position="80"/>
        <end position="94"/>
    </location>
</feature>
<feature type="region of interest" description="Disordered" evidence="1">
    <location>
        <begin position="405"/>
        <end position="424"/>
    </location>
</feature>
<gene>
    <name evidence="3" type="ORF">B0H16DRAFT_1462013</name>
    <name evidence="2" type="ORF">B0H16DRAFT_1479095</name>
</gene>
<evidence type="ECO:0000313" key="3">
    <source>
        <dbReference type="EMBL" id="KAJ7747526.1"/>
    </source>
</evidence>
<feature type="compositionally biased region" description="Low complexity" evidence="1">
    <location>
        <begin position="143"/>
        <end position="161"/>
    </location>
</feature>